<name>A0A9D1FAL3_9FIRM</name>
<dbReference type="InterPro" id="IPR025857">
    <property type="entry name" value="MacB_PCD"/>
</dbReference>
<feature type="transmembrane region" description="Helical" evidence="7">
    <location>
        <begin position="20"/>
        <end position="39"/>
    </location>
</feature>
<evidence type="ECO:0000259" key="8">
    <source>
        <dbReference type="Pfam" id="PF02687"/>
    </source>
</evidence>
<comment type="subcellular location">
    <subcellularLocation>
        <location evidence="1">Cell membrane</location>
        <topology evidence="1">Multi-pass membrane protein</topology>
    </subcellularLocation>
</comment>
<feature type="transmembrane region" description="Helical" evidence="7">
    <location>
        <begin position="351"/>
        <end position="377"/>
    </location>
</feature>
<organism evidence="10 11">
    <name type="scientific">Candidatus Avoscillospira avistercoris</name>
    <dbReference type="NCBI Taxonomy" id="2840707"/>
    <lineage>
        <taxon>Bacteria</taxon>
        <taxon>Bacillati</taxon>
        <taxon>Bacillota</taxon>
        <taxon>Clostridia</taxon>
        <taxon>Eubacteriales</taxon>
        <taxon>Oscillospiraceae</taxon>
        <taxon>Oscillospiraceae incertae sedis</taxon>
        <taxon>Candidatus Avoscillospira</taxon>
    </lineage>
</organism>
<dbReference type="Pfam" id="PF12704">
    <property type="entry name" value="MacB_PCD"/>
    <property type="match status" value="1"/>
</dbReference>
<feature type="domain" description="ABC3 transporter permease C-terminal" evidence="8">
    <location>
        <begin position="268"/>
        <end position="387"/>
    </location>
</feature>
<reference evidence="10" key="2">
    <citation type="journal article" date="2021" name="PeerJ">
        <title>Extensive microbial diversity within the chicken gut microbiome revealed by metagenomics and culture.</title>
        <authorList>
            <person name="Gilroy R."/>
            <person name="Ravi A."/>
            <person name="Getino M."/>
            <person name="Pursley I."/>
            <person name="Horton D.L."/>
            <person name="Alikhan N.F."/>
            <person name="Baker D."/>
            <person name="Gharbi K."/>
            <person name="Hall N."/>
            <person name="Watson M."/>
            <person name="Adriaenssens E.M."/>
            <person name="Foster-Nyarko E."/>
            <person name="Jarju S."/>
            <person name="Secka A."/>
            <person name="Antonio M."/>
            <person name="Oren A."/>
            <person name="Chaudhuri R.R."/>
            <person name="La Ragione R."/>
            <person name="Hildebrand F."/>
            <person name="Pallen M.J."/>
        </authorList>
    </citation>
    <scope>NUCLEOTIDE SEQUENCE</scope>
    <source>
        <strain evidence="10">ChiBcec16-1751</strain>
    </source>
</reference>
<comment type="caution">
    <text evidence="10">The sequence shown here is derived from an EMBL/GenBank/DDBJ whole genome shotgun (WGS) entry which is preliminary data.</text>
</comment>
<gene>
    <name evidence="10" type="ORF">IAA83_08690</name>
</gene>
<evidence type="ECO:0000256" key="5">
    <source>
        <dbReference type="ARBA" id="ARBA00023136"/>
    </source>
</evidence>
<dbReference type="GO" id="GO:0005886">
    <property type="term" value="C:plasma membrane"/>
    <property type="evidence" value="ECO:0007669"/>
    <property type="project" value="UniProtKB-SubCell"/>
</dbReference>
<dbReference type="Proteomes" id="UP000886741">
    <property type="component" value="Unassembled WGS sequence"/>
</dbReference>
<keyword evidence="2" id="KW-1003">Cell membrane</keyword>
<reference evidence="10" key="1">
    <citation type="submission" date="2020-10" db="EMBL/GenBank/DDBJ databases">
        <authorList>
            <person name="Gilroy R."/>
        </authorList>
    </citation>
    <scope>NUCLEOTIDE SEQUENCE</scope>
    <source>
        <strain evidence="10">ChiBcec16-1751</strain>
    </source>
</reference>
<evidence type="ECO:0000256" key="4">
    <source>
        <dbReference type="ARBA" id="ARBA00022989"/>
    </source>
</evidence>
<accession>A0A9D1FAL3</accession>
<evidence type="ECO:0000313" key="11">
    <source>
        <dbReference type="Proteomes" id="UP000886741"/>
    </source>
</evidence>
<comment type="similarity">
    <text evidence="6">Belongs to the ABC-4 integral membrane protein family.</text>
</comment>
<evidence type="ECO:0000256" key="6">
    <source>
        <dbReference type="ARBA" id="ARBA00038076"/>
    </source>
</evidence>
<evidence type="ECO:0000256" key="3">
    <source>
        <dbReference type="ARBA" id="ARBA00022692"/>
    </source>
</evidence>
<sequence length="394" mass="41957">MESFKMAVGNIRTSKMRSFLTMLGIIIGVAAVIVIVGMGNGMEIYMTEQFESMGTNTLTVSIYGRGTGRTVTDEDMYDIVERNSDALELLSPTVTMQSPAKIGTDTINSTSITGVSEDYFTIKDYDVAMGRGLQYVDMLKRSRVCVVGTYLNQEYFGGNALGQTVKIGGTPFTVVGVLNEIGDSTEYSSDNAIFVPYTTAARLSNMGTISSYTVTVTDVNNSTWSKGVLEKELFDIFEDDNAYTVISMAEILDLMTQMLDVMITVLAAIAAISLVVGGIGIMNIMLVSVSERTREIGVRKALGAKERYIMSQFVIEAATTSAIGGAVGIAFGQALSSLATAIIVAALDTDLAVTPSVGSIALAVGISVAIGILFGYLPAKKAARLNPIDALRHD</sequence>
<proteinExistence type="inferred from homology"/>
<dbReference type="AlphaFoldDB" id="A0A9D1FAL3"/>
<evidence type="ECO:0000256" key="7">
    <source>
        <dbReference type="SAM" id="Phobius"/>
    </source>
</evidence>
<protein>
    <submittedName>
        <fullName evidence="10">ABC transporter permease</fullName>
    </submittedName>
</protein>
<keyword evidence="4 7" id="KW-1133">Transmembrane helix</keyword>
<evidence type="ECO:0000259" key="9">
    <source>
        <dbReference type="Pfam" id="PF12704"/>
    </source>
</evidence>
<dbReference type="GO" id="GO:0022857">
    <property type="term" value="F:transmembrane transporter activity"/>
    <property type="evidence" value="ECO:0007669"/>
    <property type="project" value="TreeGrafter"/>
</dbReference>
<keyword evidence="3 7" id="KW-0812">Transmembrane</keyword>
<keyword evidence="5 7" id="KW-0472">Membrane</keyword>
<dbReference type="PANTHER" id="PTHR30572">
    <property type="entry name" value="MEMBRANE COMPONENT OF TRANSPORTER-RELATED"/>
    <property type="match status" value="1"/>
</dbReference>
<evidence type="ECO:0000256" key="1">
    <source>
        <dbReference type="ARBA" id="ARBA00004651"/>
    </source>
</evidence>
<feature type="transmembrane region" description="Helical" evidence="7">
    <location>
        <begin position="261"/>
        <end position="287"/>
    </location>
</feature>
<dbReference type="InterPro" id="IPR003838">
    <property type="entry name" value="ABC3_permease_C"/>
</dbReference>
<evidence type="ECO:0000256" key="2">
    <source>
        <dbReference type="ARBA" id="ARBA00022475"/>
    </source>
</evidence>
<feature type="domain" description="MacB-like periplasmic core" evidence="9">
    <location>
        <begin position="18"/>
        <end position="219"/>
    </location>
</feature>
<dbReference type="Pfam" id="PF02687">
    <property type="entry name" value="FtsX"/>
    <property type="match status" value="1"/>
</dbReference>
<dbReference type="EMBL" id="DVJJ01000132">
    <property type="protein sequence ID" value="HIS65429.1"/>
    <property type="molecule type" value="Genomic_DNA"/>
</dbReference>
<dbReference type="PANTHER" id="PTHR30572:SF4">
    <property type="entry name" value="ABC TRANSPORTER PERMEASE YTRF"/>
    <property type="match status" value="1"/>
</dbReference>
<dbReference type="InterPro" id="IPR050250">
    <property type="entry name" value="Macrolide_Exporter_MacB"/>
</dbReference>
<evidence type="ECO:0000313" key="10">
    <source>
        <dbReference type="EMBL" id="HIS65429.1"/>
    </source>
</evidence>